<proteinExistence type="predicted"/>
<dbReference type="Proteomes" id="UP000664991">
    <property type="component" value="Unassembled WGS sequence"/>
</dbReference>
<organism evidence="2 3">
    <name type="scientific">Ovis aries</name>
    <name type="common">Sheep</name>
    <dbReference type="NCBI Taxonomy" id="9940"/>
    <lineage>
        <taxon>Eukaryota</taxon>
        <taxon>Metazoa</taxon>
        <taxon>Chordata</taxon>
        <taxon>Craniata</taxon>
        <taxon>Vertebrata</taxon>
        <taxon>Euteleostomi</taxon>
        <taxon>Mammalia</taxon>
        <taxon>Eutheria</taxon>
        <taxon>Laurasiatheria</taxon>
        <taxon>Artiodactyla</taxon>
        <taxon>Ruminantia</taxon>
        <taxon>Pecora</taxon>
        <taxon>Bovidae</taxon>
        <taxon>Caprinae</taxon>
        <taxon>Ovis</taxon>
    </lineage>
</organism>
<gene>
    <name evidence="2" type="ORF">JEQ12_009553</name>
</gene>
<feature type="compositionally biased region" description="Pro residues" evidence="1">
    <location>
        <begin position="18"/>
        <end position="33"/>
    </location>
</feature>
<sequence>MLLLRGRCPIPNGSITSLPPPPPRAPFSRPPLPGVRLQDRQRLRRSGVGSSGGGGARAGSPSGTASQPLTQSGVTHSPGAFG</sequence>
<evidence type="ECO:0000313" key="3">
    <source>
        <dbReference type="Proteomes" id="UP000664991"/>
    </source>
</evidence>
<accession>A0A836ADE5</accession>
<feature type="region of interest" description="Disordered" evidence="1">
    <location>
        <begin position="1"/>
        <end position="82"/>
    </location>
</feature>
<evidence type="ECO:0000256" key="1">
    <source>
        <dbReference type="SAM" id="MobiDB-lite"/>
    </source>
</evidence>
<comment type="caution">
    <text evidence="2">The sequence shown here is derived from an EMBL/GenBank/DDBJ whole genome shotgun (WGS) entry which is preliminary data.</text>
</comment>
<evidence type="ECO:0000313" key="2">
    <source>
        <dbReference type="EMBL" id="KAG5213767.1"/>
    </source>
</evidence>
<name>A0A836ADE5_SHEEP</name>
<dbReference type="EMBL" id="JAEMGP010000002">
    <property type="protein sequence ID" value="KAG5213767.1"/>
    <property type="molecule type" value="Genomic_DNA"/>
</dbReference>
<protein>
    <submittedName>
        <fullName evidence="2">Uncharacterized protein</fullName>
    </submittedName>
</protein>
<dbReference type="AlphaFoldDB" id="A0A836ADE5"/>
<reference evidence="2 3" key="1">
    <citation type="submission" date="2020-12" db="EMBL/GenBank/DDBJ databases">
        <title>De novo assembly of Tibetan sheep genome.</title>
        <authorList>
            <person name="Li X."/>
        </authorList>
    </citation>
    <scope>NUCLEOTIDE SEQUENCE [LARGE SCALE GENOMIC DNA]</scope>
    <source>
        <tissue evidence="2">Heart</tissue>
    </source>
</reference>